<dbReference type="PANTHER" id="PTHR37809">
    <property type="entry name" value="RIBOSOMAL PROTEIN S12 METHYLTHIOTRANSFERASE ACCESSORY FACTOR YCAO"/>
    <property type="match status" value="1"/>
</dbReference>
<dbReference type="InterPro" id="IPR027624">
    <property type="entry name" value="TOMM_cyclo_SagD"/>
</dbReference>
<keyword evidence="2" id="KW-0687">Ribonucleoprotein</keyword>
<dbReference type="GO" id="GO:0005840">
    <property type="term" value="C:ribosome"/>
    <property type="evidence" value="ECO:0007669"/>
    <property type="project" value="UniProtKB-KW"/>
</dbReference>
<keyword evidence="2" id="KW-0689">Ribosomal protein</keyword>
<dbReference type="NCBIfam" id="TIGR03604">
    <property type="entry name" value="TOMM_cyclo_SagD"/>
    <property type="match status" value="1"/>
</dbReference>
<evidence type="ECO:0000259" key="1">
    <source>
        <dbReference type="PROSITE" id="PS51664"/>
    </source>
</evidence>
<dbReference type="RefSeq" id="WP_025357081.1">
    <property type="nucleotide sequence ID" value="NZ_BAAABQ010000072.1"/>
</dbReference>
<dbReference type="Pfam" id="PF02624">
    <property type="entry name" value="YcaO"/>
    <property type="match status" value="1"/>
</dbReference>
<dbReference type="Gene3D" id="3.30.1330.230">
    <property type="match status" value="1"/>
</dbReference>
<reference evidence="2 3" key="1">
    <citation type="submission" date="2020-08" db="EMBL/GenBank/DDBJ databases">
        <title>Genomic Encyclopedia of Archaeal and Bacterial Type Strains, Phase II (KMG-II): from individual species to whole genera.</title>
        <authorList>
            <person name="Goeker M."/>
        </authorList>
    </citation>
    <scope>NUCLEOTIDE SEQUENCE [LARGE SCALE GENOMIC DNA]</scope>
    <source>
        <strain evidence="2 3">DSM 43850</strain>
    </source>
</reference>
<dbReference type="PANTHER" id="PTHR37809:SF1">
    <property type="entry name" value="RIBOSOMAL PROTEIN S12 METHYLTHIOTRANSFERASE ACCESSORY FACTOR YCAO"/>
    <property type="match status" value="1"/>
</dbReference>
<keyword evidence="3" id="KW-1185">Reference proteome</keyword>
<name>A0ABR6BZE3_9PSEU</name>
<dbReference type="NCBIfam" id="TIGR03882">
    <property type="entry name" value="cyclo_dehyd_2"/>
    <property type="match status" value="1"/>
</dbReference>
<evidence type="ECO:0000313" key="3">
    <source>
        <dbReference type="Proteomes" id="UP000517916"/>
    </source>
</evidence>
<feature type="domain" description="YcaO" evidence="1">
    <location>
        <begin position="268"/>
        <end position="659"/>
    </location>
</feature>
<organism evidence="2 3">
    <name type="scientific">Kutzneria viridogrisea</name>
    <dbReference type="NCBI Taxonomy" id="47990"/>
    <lineage>
        <taxon>Bacteria</taxon>
        <taxon>Bacillati</taxon>
        <taxon>Actinomycetota</taxon>
        <taxon>Actinomycetes</taxon>
        <taxon>Pseudonocardiales</taxon>
        <taxon>Pseudonocardiaceae</taxon>
        <taxon>Kutzneria</taxon>
    </lineage>
</organism>
<dbReference type="Gene3D" id="3.30.160.660">
    <property type="match status" value="1"/>
</dbReference>
<dbReference type="Gene3D" id="3.30.40.250">
    <property type="match status" value="1"/>
</dbReference>
<evidence type="ECO:0000313" key="2">
    <source>
        <dbReference type="EMBL" id="MBA8932070.1"/>
    </source>
</evidence>
<sequence>MTDRSVALAGSGALHTSIHSALAAANLRIAQVVDTALAEGVPGCTALVLASDSWDTGGHAAAGAGSTAAGHPWLPVVAELGHVVVGPLTTPGTPGCHTCAELRRRRARQNPAAHDEVRREHGAALRARPSSLLTGLACDLVGALVADEVARVGDVESPPRTVGALLRVGLRDLTVNRHRFLPDPVCPDCADLPEDSAERARITLSRRIKPARDRFRVRSAELEHQHLLDTYVDPVAGLVRGVELSDQAGLAVAAAPMGLRGPDSVEWSWGRSDNYRTSLTTSVLESLERWAGMQPGGKRTAVHASFAAVREHAVDPRTLGTHPPENHGPGFPFTAFDEDLELDWVWGYSFARDEPVLVPEAYAYYGIHRVKPRRSTFVMETSNGCALGGCLEEAILHAILEVAERDAFLLTWYGRMPVPPIDLDSSEDRLIAVIRRRVEDETGWRIRAFDTTVEQRIPCVWLMAVNPEQGQAVARSICTGGSHLIAEKALRNALFELGPVMGGITRSYAQDAERARAMAADSTLVRHMHDHSLLYACPEVFHRFDFLDTDRPARSLAEIAANAGFAEQDDLRADLLELVRRYLTTGLDVIVVDQTTAEQRVGGFHCVKVVIPGTMPMSFGHHLRRVHGLPRLHQVPQLLGYRDAPLSPDEVNPYPHPFP</sequence>
<dbReference type="Gene3D" id="3.40.50.720">
    <property type="entry name" value="NAD(P)-binding Rossmann-like Domain"/>
    <property type="match status" value="1"/>
</dbReference>
<dbReference type="PROSITE" id="PS51664">
    <property type="entry name" value="YCAO"/>
    <property type="match status" value="1"/>
</dbReference>
<dbReference type="InterPro" id="IPR022291">
    <property type="entry name" value="Bacteriocin_synth_cyclodeHase"/>
</dbReference>
<dbReference type="Proteomes" id="UP000517916">
    <property type="component" value="Unassembled WGS sequence"/>
</dbReference>
<accession>A0ABR6BZE3</accession>
<dbReference type="InterPro" id="IPR003776">
    <property type="entry name" value="YcaO-like_dom"/>
</dbReference>
<protein>
    <submittedName>
        <fullName evidence="2">Ribosomal protein S12 methylthiotransferase accessory factor</fullName>
    </submittedName>
</protein>
<gene>
    <name evidence="2" type="ORF">BC739_009329</name>
</gene>
<proteinExistence type="predicted"/>
<dbReference type="EMBL" id="JACJID010000010">
    <property type="protein sequence ID" value="MBA8932070.1"/>
    <property type="molecule type" value="Genomic_DNA"/>
</dbReference>
<comment type="caution">
    <text evidence="2">The sequence shown here is derived from an EMBL/GenBank/DDBJ whole genome shotgun (WGS) entry which is preliminary data.</text>
</comment>